<evidence type="ECO:0000313" key="4">
    <source>
        <dbReference type="EMBL" id="MBU3030242.1"/>
    </source>
</evidence>
<sequence>MFVIGALAVLGFPQSSGAQTMTAPGRAAAVAMAPRLTFSADEMALAEAVAGAPQLAAFYGSNGLKPIFQGEQGEARRKALLEVIALAPRHGLPAARYRPAELAAAGQGLAAERLHARVLLRYIRDMTGGVIRPSDADQQIHRQVRRPPADDLIRDFVRSADPAGFLAGLAPRHPAYLALQRALAGSEDLMPPPDLPPVPEAVWRIGQRGDGVLPLRRRLDSIGFSAPTVTPRLYDAALAEAVARYQSAVGLPSDGIAGPKTIRMLNGDGAGGSDRRQRMIAVALERMRWMGGEDLQARHIWVNIPEFTARIVEDGQEVFQTRVVVGKTDSDLRTPEFSDQMEYLVVNPRWNVPRSITVKEYLPRLKQNRYAVSHLDVVDSRGRIVPRDRIDFSRYTAASFPYRMQQKPSDDNALGLVKFIFPNPWNIYLHDTLTKHLFRNNIRAYSHGCIRIGDPFDLAYQLLSRQTDDPRGMFQRALSGGKERWLPLTPNVPVHLVYFTAFPDETGRMRYFDDIYGRDAAIWARLEAVGLDLDSERD</sequence>
<protein>
    <submittedName>
        <fullName evidence="4">L,D-transpeptidase family protein</fullName>
    </submittedName>
</protein>
<name>A0ABS6AI15_9RHOB</name>
<evidence type="ECO:0000256" key="1">
    <source>
        <dbReference type="PROSITE-ProRule" id="PRU01373"/>
    </source>
</evidence>
<evidence type="ECO:0000256" key="2">
    <source>
        <dbReference type="SAM" id="SignalP"/>
    </source>
</evidence>
<comment type="caution">
    <text evidence="4">The sequence shown here is derived from an EMBL/GenBank/DDBJ whole genome shotgun (WGS) entry which is preliminary data.</text>
</comment>
<dbReference type="InterPro" id="IPR002477">
    <property type="entry name" value="Peptidoglycan-bd-like"/>
</dbReference>
<dbReference type="Proteomes" id="UP001166191">
    <property type="component" value="Unassembled WGS sequence"/>
</dbReference>
<keyword evidence="1" id="KW-0573">Peptidoglycan synthesis</keyword>
<gene>
    <name evidence="4" type="ORF">KNW02_08930</name>
</gene>
<dbReference type="EMBL" id="JAHKNG010000012">
    <property type="protein sequence ID" value="MBU3030242.1"/>
    <property type="molecule type" value="Genomic_DNA"/>
</dbReference>
<dbReference type="PROSITE" id="PS52029">
    <property type="entry name" value="LD_TPASE"/>
    <property type="match status" value="1"/>
</dbReference>
<dbReference type="PANTHER" id="PTHR41533:SF2">
    <property type="entry name" value="BLR7131 PROTEIN"/>
    <property type="match status" value="1"/>
</dbReference>
<feature type="active site" description="Nucleophile" evidence="1">
    <location>
        <position position="449"/>
    </location>
</feature>
<dbReference type="InterPro" id="IPR052905">
    <property type="entry name" value="LD-transpeptidase_YkuD-like"/>
</dbReference>
<keyword evidence="1" id="KW-0133">Cell shape</keyword>
<dbReference type="InterPro" id="IPR045380">
    <property type="entry name" value="LD_TPept_scaffold_dom"/>
</dbReference>
<keyword evidence="1" id="KW-0961">Cell wall biogenesis/degradation</keyword>
<keyword evidence="5" id="KW-1185">Reference proteome</keyword>
<dbReference type="InterPro" id="IPR005490">
    <property type="entry name" value="LD_TPept_cat_dom"/>
</dbReference>
<dbReference type="PANTHER" id="PTHR41533">
    <property type="entry name" value="L,D-TRANSPEPTIDASE HI_1667-RELATED"/>
    <property type="match status" value="1"/>
</dbReference>
<organism evidence="4 5">
    <name type="scientific">Paracoccus marinaquae</name>
    <dbReference type="NCBI Taxonomy" id="2841926"/>
    <lineage>
        <taxon>Bacteria</taxon>
        <taxon>Pseudomonadati</taxon>
        <taxon>Pseudomonadota</taxon>
        <taxon>Alphaproteobacteria</taxon>
        <taxon>Rhodobacterales</taxon>
        <taxon>Paracoccaceae</taxon>
        <taxon>Paracoccus</taxon>
    </lineage>
</organism>
<evidence type="ECO:0000313" key="5">
    <source>
        <dbReference type="Proteomes" id="UP001166191"/>
    </source>
</evidence>
<reference evidence="4" key="1">
    <citation type="submission" date="2021-06" db="EMBL/GenBank/DDBJ databases">
        <title>Paracoccus bacterium XHP0099 sp. nov., isolated from the surface waters of the Yellow Sea.</title>
        <authorList>
            <person name="Xue H."/>
            <person name="Zhang D."/>
        </authorList>
    </citation>
    <scope>NUCLEOTIDE SEQUENCE</scope>
    <source>
        <strain evidence="4">XHP0099</strain>
    </source>
</reference>
<dbReference type="Pfam" id="PF01471">
    <property type="entry name" value="PG_binding_1"/>
    <property type="match status" value="1"/>
</dbReference>
<keyword evidence="2" id="KW-0732">Signal</keyword>
<feature type="domain" description="L,D-TPase catalytic" evidence="3">
    <location>
        <begin position="298"/>
        <end position="474"/>
    </location>
</feature>
<dbReference type="CDD" id="cd16913">
    <property type="entry name" value="YkuD_like"/>
    <property type="match status" value="1"/>
</dbReference>
<accession>A0ABS6AI15</accession>
<evidence type="ECO:0000259" key="3">
    <source>
        <dbReference type="PROSITE" id="PS52029"/>
    </source>
</evidence>
<feature type="chain" id="PRO_5046071975" evidence="2">
    <location>
        <begin position="19"/>
        <end position="538"/>
    </location>
</feature>
<comment type="pathway">
    <text evidence="1">Cell wall biogenesis; peptidoglycan biosynthesis.</text>
</comment>
<dbReference type="Pfam" id="PF03734">
    <property type="entry name" value="YkuD"/>
    <property type="match status" value="1"/>
</dbReference>
<dbReference type="Pfam" id="PF20142">
    <property type="entry name" value="Scaffold"/>
    <property type="match status" value="1"/>
</dbReference>
<feature type="active site" description="Proton donor/acceptor" evidence="1">
    <location>
        <position position="430"/>
    </location>
</feature>
<proteinExistence type="predicted"/>
<feature type="signal peptide" evidence="2">
    <location>
        <begin position="1"/>
        <end position="18"/>
    </location>
</feature>